<dbReference type="GO" id="GO:0006508">
    <property type="term" value="P:proteolysis"/>
    <property type="evidence" value="ECO:0007669"/>
    <property type="project" value="UniProtKB-KW"/>
</dbReference>
<dbReference type="Pfam" id="PF03983">
    <property type="entry name" value="SHD1"/>
    <property type="match status" value="1"/>
</dbReference>
<gene>
    <name evidence="3" type="primary">hhoB_2</name>
    <name evidence="3" type="ORF">ETAA8_51960</name>
</gene>
<feature type="region of interest" description="Disordered" evidence="1">
    <location>
        <begin position="1"/>
        <end position="21"/>
    </location>
</feature>
<dbReference type="InterPro" id="IPR001940">
    <property type="entry name" value="Peptidase_S1C"/>
</dbReference>
<name>A0A517YIM1_9BACT</name>
<dbReference type="PANTHER" id="PTHR22939">
    <property type="entry name" value="SERINE PROTEASE FAMILY S1C HTRA-RELATED"/>
    <property type="match status" value="1"/>
</dbReference>
<feature type="domain" description="SLA1 homology" evidence="2">
    <location>
        <begin position="527"/>
        <end position="584"/>
    </location>
</feature>
<keyword evidence="4" id="KW-1185">Reference proteome</keyword>
<dbReference type="AlphaFoldDB" id="A0A517YIM1"/>
<keyword evidence="3" id="KW-0378">Hydrolase</keyword>
<organism evidence="3 4">
    <name type="scientific">Anatilimnocola aggregata</name>
    <dbReference type="NCBI Taxonomy" id="2528021"/>
    <lineage>
        <taxon>Bacteria</taxon>
        <taxon>Pseudomonadati</taxon>
        <taxon>Planctomycetota</taxon>
        <taxon>Planctomycetia</taxon>
        <taxon>Pirellulales</taxon>
        <taxon>Pirellulaceae</taxon>
        <taxon>Anatilimnocola</taxon>
    </lineage>
</organism>
<proteinExistence type="predicted"/>
<reference evidence="3 4" key="1">
    <citation type="submission" date="2019-02" db="EMBL/GenBank/DDBJ databases">
        <title>Deep-cultivation of Planctomycetes and their phenomic and genomic characterization uncovers novel biology.</title>
        <authorList>
            <person name="Wiegand S."/>
            <person name="Jogler M."/>
            <person name="Boedeker C."/>
            <person name="Pinto D."/>
            <person name="Vollmers J."/>
            <person name="Rivas-Marin E."/>
            <person name="Kohn T."/>
            <person name="Peeters S.H."/>
            <person name="Heuer A."/>
            <person name="Rast P."/>
            <person name="Oberbeckmann S."/>
            <person name="Bunk B."/>
            <person name="Jeske O."/>
            <person name="Meyerdierks A."/>
            <person name="Storesund J.E."/>
            <person name="Kallscheuer N."/>
            <person name="Luecker S."/>
            <person name="Lage O.M."/>
            <person name="Pohl T."/>
            <person name="Merkel B.J."/>
            <person name="Hornburger P."/>
            <person name="Mueller R.-W."/>
            <person name="Bruemmer F."/>
            <person name="Labrenz M."/>
            <person name="Spormann A.M."/>
            <person name="Op den Camp H."/>
            <person name="Overmann J."/>
            <person name="Amann R."/>
            <person name="Jetten M.S.M."/>
            <person name="Mascher T."/>
            <person name="Medema M.H."/>
            <person name="Devos D.P."/>
            <person name="Kaster A.-K."/>
            <person name="Ovreas L."/>
            <person name="Rohde M."/>
            <person name="Galperin M.Y."/>
            <person name="Jogler C."/>
        </authorList>
    </citation>
    <scope>NUCLEOTIDE SEQUENCE [LARGE SCALE GENOMIC DNA]</scope>
    <source>
        <strain evidence="3 4">ETA_A8</strain>
    </source>
</reference>
<dbReference type="GO" id="GO:0004252">
    <property type="term" value="F:serine-type endopeptidase activity"/>
    <property type="evidence" value="ECO:0007669"/>
    <property type="project" value="InterPro"/>
</dbReference>
<dbReference type="EMBL" id="CP036274">
    <property type="protein sequence ID" value="QDU30077.1"/>
    <property type="molecule type" value="Genomic_DNA"/>
</dbReference>
<dbReference type="PRINTS" id="PR00834">
    <property type="entry name" value="PROTEASES2C"/>
</dbReference>
<dbReference type="OrthoDB" id="272786at2"/>
<accession>A0A517YIM1</accession>
<evidence type="ECO:0000313" key="4">
    <source>
        <dbReference type="Proteomes" id="UP000315017"/>
    </source>
</evidence>
<dbReference type="GO" id="GO:0030674">
    <property type="term" value="F:protein-macromolecule adaptor activity"/>
    <property type="evidence" value="ECO:0007669"/>
    <property type="project" value="InterPro"/>
</dbReference>
<dbReference type="Gene3D" id="2.40.10.10">
    <property type="entry name" value="Trypsin-like serine proteases"/>
    <property type="match status" value="2"/>
</dbReference>
<dbReference type="InterPro" id="IPR043504">
    <property type="entry name" value="Peptidase_S1_PA_chymotrypsin"/>
</dbReference>
<dbReference type="InterPro" id="IPR009003">
    <property type="entry name" value="Peptidase_S1_PA"/>
</dbReference>
<dbReference type="Proteomes" id="UP000315017">
    <property type="component" value="Chromosome"/>
</dbReference>
<keyword evidence="3" id="KW-0645">Protease</keyword>
<dbReference type="Gene3D" id="2.30.30.700">
    <property type="entry name" value="SLA1 homology domain 1"/>
    <property type="match status" value="1"/>
</dbReference>
<dbReference type="InterPro" id="IPR007131">
    <property type="entry name" value="SHD1"/>
</dbReference>
<evidence type="ECO:0000259" key="2">
    <source>
        <dbReference type="Pfam" id="PF03983"/>
    </source>
</evidence>
<dbReference type="Pfam" id="PF13365">
    <property type="entry name" value="Trypsin_2"/>
    <property type="match status" value="1"/>
</dbReference>
<dbReference type="PANTHER" id="PTHR22939:SF129">
    <property type="entry name" value="SERINE PROTEASE HTRA2, MITOCHONDRIAL"/>
    <property type="match status" value="1"/>
</dbReference>
<evidence type="ECO:0000256" key="1">
    <source>
        <dbReference type="SAM" id="MobiDB-lite"/>
    </source>
</evidence>
<dbReference type="GO" id="GO:0008092">
    <property type="term" value="F:cytoskeletal protein binding"/>
    <property type="evidence" value="ECO:0007669"/>
    <property type="project" value="InterPro"/>
</dbReference>
<dbReference type="GO" id="GO:0043130">
    <property type="term" value="F:ubiquitin binding"/>
    <property type="evidence" value="ECO:0007669"/>
    <property type="project" value="InterPro"/>
</dbReference>
<sequence>MIPGPRGRFQQRGEDSIAEKYSQSSPHFDILISPRTVGLMWFYSQLPTQGLEPMRRIFGFLLAISVISGLVPQVLLAQDVAAKAAPLSLADLIEKVEPSCVRVDVTQRDGRAIGSGFVVRQGDWVVTNYHVVAGSTKGEVSFADGTKGEIEGYLALDKRRDVAVLKVKLAKLREPLNLSALRPRKGESAVAIGAPRGLSFTASEGIIGAVRTGAELREFGNDADGTWLQISVPISAGSSGGPLLNLSGEVVGANTASLATAQNVNFAISAADIGLVLDQAAKNKVESLTKIEPQPSSRPTRGPMPGSPTETPAETVVVKLPAERRFGHKYKIGKEVDEFDKITWLRTMWIPLRHNDARLKTCGLRIGVPYDETGPAPAIIWELGVTSSSFAFLGGNARRFQLLLDDKSVELSEPKHKGDILPGLGAGCSERMTSIIRLDAFAELVKAKVVKVRLGTLEFTLGNEELECFRELAANLPTGSTTAGDTQFHVERYPLEDDPTAPTAIVKVAKAKAAKQRELEAKAAERSAEFRRWSSADGNFTVEAQLIKVDGANVQLKRKDNGKELTVPSAALGKADQEFLASLREKAEP</sequence>
<dbReference type="GO" id="GO:0042802">
    <property type="term" value="F:identical protein binding"/>
    <property type="evidence" value="ECO:0007669"/>
    <property type="project" value="InterPro"/>
</dbReference>
<protein>
    <submittedName>
        <fullName evidence="3">Serine protease HhoB</fullName>
    </submittedName>
</protein>
<dbReference type="SUPFAM" id="SSF50494">
    <property type="entry name" value="Trypsin-like serine proteases"/>
    <property type="match status" value="1"/>
</dbReference>
<evidence type="ECO:0000313" key="3">
    <source>
        <dbReference type="EMBL" id="QDU30077.1"/>
    </source>
</evidence>
<dbReference type="KEGG" id="aagg:ETAA8_51960"/>
<feature type="region of interest" description="Disordered" evidence="1">
    <location>
        <begin position="287"/>
        <end position="315"/>
    </location>
</feature>